<dbReference type="Pfam" id="PF03795">
    <property type="entry name" value="YCII"/>
    <property type="match status" value="1"/>
</dbReference>
<dbReference type="InterPro" id="IPR005545">
    <property type="entry name" value="YCII"/>
</dbReference>
<protein>
    <submittedName>
        <fullName evidence="3">DNA-3-methyladenine glycosylase II</fullName>
    </submittedName>
</protein>
<dbReference type="RefSeq" id="WP_245985721.1">
    <property type="nucleotide sequence ID" value="NZ_CP021330.1"/>
</dbReference>
<organism evidence="3 4">
    <name type="scientific">Maritalea myrionectae</name>
    <dbReference type="NCBI Taxonomy" id="454601"/>
    <lineage>
        <taxon>Bacteria</taxon>
        <taxon>Pseudomonadati</taxon>
        <taxon>Pseudomonadota</taxon>
        <taxon>Alphaproteobacteria</taxon>
        <taxon>Hyphomicrobiales</taxon>
        <taxon>Devosiaceae</taxon>
        <taxon>Maritalea</taxon>
    </lineage>
</organism>
<evidence type="ECO:0000313" key="3">
    <source>
        <dbReference type="EMBL" id="AVX04635.1"/>
    </source>
</evidence>
<evidence type="ECO:0000313" key="4">
    <source>
        <dbReference type="Proteomes" id="UP000258927"/>
    </source>
</evidence>
<sequence length="100" mass="10971">MSFLTNDANLFVIELTYKVALNAVEPHLAAHRAFLDVHYQAGHFLASGAKVPRDGGIILATAASKADVHEMITQDPFHQHDLAHYTITEFVPSKSADCLK</sequence>
<feature type="domain" description="YCII-related" evidence="2">
    <location>
        <begin position="17"/>
        <end position="90"/>
    </location>
</feature>
<gene>
    <name evidence="3" type="ORF">MXMO3_02114</name>
</gene>
<proteinExistence type="inferred from homology"/>
<dbReference type="Gene3D" id="3.30.70.1060">
    <property type="entry name" value="Dimeric alpha+beta barrel"/>
    <property type="match status" value="1"/>
</dbReference>
<dbReference type="Proteomes" id="UP000258927">
    <property type="component" value="Chromosome"/>
</dbReference>
<dbReference type="STRING" id="1122213.GCA_000423365_02412"/>
<dbReference type="PANTHER" id="PTHR37828">
    <property type="entry name" value="GSR2449 PROTEIN"/>
    <property type="match status" value="1"/>
</dbReference>
<dbReference type="PANTHER" id="PTHR37828:SF1">
    <property type="entry name" value="YCII-RELATED DOMAIN-CONTAINING PROTEIN"/>
    <property type="match status" value="1"/>
</dbReference>
<comment type="similarity">
    <text evidence="1">Belongs to the YciI family.</text>
</comment>
<dbReference type="InterPro" id="IPR011008">
    <property type="entry name" value="Dimeric_a/b-barrel"/>
</dbReference>
<reference evidence="3 4" key="1">
    <citation type="submission" date="2017-05" db="EMBL/GenBank/DDBJ databases">
        <title>Genome Analysis of Maritalea myrionectae HL2708#5.</title>
        <authorList>
            <consortium name="Cotde Inc.-PKNU"/>
            <person name="Jang D."/>
            <person name="Oh H.-M."/>
        </authorList>
    </citation>
    <scope>NUCLEOTIDE SEQUENCE [LARGE SCALE GENOMIC DNA]</scope>
    <source>
        <strain evidence="3 4">HL2708#5</strain>
    </source>
</reference>
<dbReference type="KEGG" id="mmyr:MXMO3_02114"/>
<dbReference type="SUPFAM" id="SSF54909">
    <property type="entry name" value="Dimeric alpha+beta barrel"/>
    <property type="match status" value="1"/>
</dbReference>
<name>A0A2R4MFB3_9HYPH</name>
<evidence type="ECO:0000259" key="2">
    <source>
        <dbReference type="Pfam" id="PF03795"/>
    </source>
</evidence>
<dbReference type="AlphaFoldDB" id="A0A2R4MFB3"/>
<keyword evidence="4" id="KW-1185">Reference proteome</keyword>
<accession>A0A2R4MFB3</accession>
<dbReference type="EMBL" id="CP021330">
    <property type="protein sequence ID" value="AVX04635.1"/>
    <property type="molecule type" value="Genomic_DNA"/>
</dbReference>
<evidence type="ECO:0000256" key="1">
    <source>
        <dbReference type="ARBA" id="ARBA00007689"/>
    </source>
</evidence>